<dbReference type="PATRIC" id="fig|446692.4.peg.2849"/>
<organism evidence="1 2">
    <name type="scientific">Acetobacter senegalensis</name>
    <dbReference type="NCBI Taxonomy" id="446692"/>
    <lineage>
        <taxon>Bacteria</taxon>
        <taxon>Pseudomonadati</taxon>
        <taxon>Pseudomonadota</taxon>
        <taxon>Alphaproteobacteria</taxon>
        <taxon>Acetobacterales</taxon>
        <taxon>Acetobacteraceae</taxon>
        <taxon>Acetobacter</taxon>
    </lineage>
</organism>
<protein>
    <submittedName>
        <fullName evidence="1">Uncharacterized protein</fullName>
    </submittedName>
</protein>
<dbReference type="AlphaFoldDB" id="A0A149U5S9"/>
<accession>A0A149U5S9</accession>
<gene>
    <name evidence="1" type="ORF">AD948_03805</name>
</gene>
<name>A0A149U5S9_9PROT</name>
<dbReference type="EMBL" id="LHZU01000105">
    <property type="protein sequence ID" value="KXV60834.1"/>
    <property type="molecule type" value="Genomic_DNA"/>
</dbReference>
<comment type="caution">
    <text evidence="1">The sequence shown here is derived from an EMBL/GenBank/DDBJ whole genome shotgun (WGS) entry which is preliminary data.</text>
</comment>
<dbReference type="Proteomes" id="UP000075360">
    <property type="component" value="Unassembled WGS sequence"/>
</dbReference>
<sequence length="128" mass="14786">MSSGGVVERYGTPDPAEELRAEWCGFPAGPWGIAFSNSPLQPPKDLPVFCRRRLKQFFTSEDISAYRSRAIESERLLIKLKSVNEVQDRLAASARDQCLFWAKDENRQELAIGRYFHFMNERTEENQK</sequence>
<reference evidence="1 2" key="1">
    <citation type="submission" date="2015-06" db="EMBL/GenBank/DDBJ databases">
        <title>Improved classification and identification of acetic acid bacteria using matrix-assisted laser desorption/ionization time-of-flight mass spectrometry; Gluconobacter nephelii and Gluconobacter uchimurae are later heterotypic synonyms of Gluconobacter japonicus and Gluconobacter oxydans, respectively.</title>
        <authorList>
            <person name="Li L."/>
            <person name="Cleenwerck I."/>
            <person name="De Vuyst L."/>
            <person name="Vandamme P."/>
        </authorList>
    </citation>
    <scope>NUCLEOTIDE SEQUENCE [LARGE SCALE GENOMIC DNA]</scope>
    <source>
        <strain evidence="1 2">LMG 23690</strain>
    </source>
</reference>
<evidence type="ECO:0000313" key="2">
    <source>
        <dbReference type="Proteomes" id="UP000075360"/>
    </source>
</evidence>
<proteinExistence type="predicted"/>
<evidence type="ECO:0000313" key="1">
    <source>
        <dbReference type="EMBL" id="KXV60834.1"/>
    </source>
</evidence>
<dbReference type="RefSeq" id="WP_061470804.1">
    <property type="nucleotide sequence ID" value="NZ_LHZU01000105.1"/>
</dbReference>